<gene>
    <name evidence="13" type="ORF">HKX39_05770</name>
</gene>
<dbReference type="InterPro" id="IPR009027">
    <property type="entry name" value="Ribosomal_bL9/RNase_H1_N"/>
</dbReference>
<evidence type="ECO:0000256" key="1">
    <source>
        <dbReference type="ARBA" id="ARBA00000077"/>
    </source>
</evidence>
<dbReference type="SUPFAM" id="SSF53098">
    <property type="entry name" value="Ribonuclease H-like"/>
    <property type="match status" value="1"/>
</dbReference>
<name>A0A849P9S4_9BURK</name>
<dbReference type="GO" id="GO:0043137">
    <property type="term" value="P:DNA replication, removal of RNA primer"/>
    <property type="evidence" value="ECO:0007669"/>
    <property type="project" value="TreeGrafter"/>
</dbReference>
<comment type="caution">
    <text evidence="13">The sequence shown here is derived from an EMBL/GenBank/DDBJ whole genome shotgun (WGS) entry which is preliminary data.</text>
</comment>
<dbReference type="Gene3D" id="3.30.420.10">
    <property type="entry name" value="Ribonuclease H-like superfamily/Ribonuclease H"/>
    <property type="match status" value="1"/>
</dbReference>
<evidence type="ECO:0000256" key="6">
    <source>
        <dbReference type="ARBA" id="ARBA00017721"/>
    </source>
</evidence>
<dbReference type="InterPro" id="IPR002156">
    <property type="entry name" value="RNaseH_domain"/>
</dbReference>
<dbReference type="GO" id="GO:0004523">
    <property type="term" value="F:RNA-DNA hybrid ribonuclease activity"/>
    <property type="evidence" value="ECO:0007669"/>
    <property type="project" value="UniProtKB-EC"/>
</dbReference>
<evidence type="ECO:0000313" key="14">
    <source>
        <dbReference type="Proteomes" id="UP000537862"/>
    </source>
</evidence>
<dbReference type="InterPro" id="IPR037056">
    <property type="entry name" value="RNase_H1_N_sf"/>
</dbReference>
<comment type="cofactor">
    <cofactor evidence="2">
        <name>Mg(2+)</name>
        <dbReference type="ChEBI" id="CHEBI:18420"/>
    </cofactor>
</comment>
<feature type="domain" description="RNase H type-1" evidence="12">
    <location>
        <begin position="78"/>
        <end position="220"/>
    </location>
</feature>
<reference evidence="13 14" key="1">
    <citation type="submission" date="2020-05" db="EMBL/GenBank/DDBJ databases">
        <authorList>
            <person name="Niu N."/>
        </authorList>
    </citation>
    <scope>NUCLEOTIDE SEQUENCE [LARGE SCALE GENOMIC DNA]</scope>
    <source>
        <strain evidence="13 14">3340-03</strain>
    </source>
</reference>
<evidence type="ECO:0000313" key="13">
    <source>
        <dbReference type="EMBL" id="NOL51677.1"/>
    </source>
</evidence>
<evidence type="ECO:0000256" key="11">
    <source>
        <dbReference type="ARBA" id="ARBA00022842"/>
    </source>
</evidence>
<comment type="function">
    <text evidence="3">Endonuclease that specifically degrades the RNA of RNA-DNA hybrids.</text>
</comment>
<keyword evidence="14" id="KW-1185">Reference proteome</keyword>
<dbReference type="PANTHER" id="PTHR10642">
    <property type="entry name" value="RIBONUCLEASE H1"/>
    <property type="match status" value="1"/>
</dbReference>
<keyword evidence="10" id="KW-0378">Hydrolase</keyword>
<dbReference type="Pfam" id="PF01693">
    <property type="entry name" value="Cauli_VI"/>
    <property type="match status" value="1"/>
</dbReference>
<dbReference type="SUPFAM" id="SSF55658">
    <property type="entry name" value="L9 N-domain-like"/>
    <property type="match status" value="1"/>
</dbReference>
<evidence type="ECO:0000256" key="3">
    <source>
        <dbReference type="ARBA" id="ARBA00004065"/>
    </source>
</evidence>
<evidence type="ECO:0000256" key="10">
    <source>
        <dbReference type="ARBA" id="ARBA00022801"/>
    </source>
</evidence>
<evidence type="ECO:0000256" key="7">
    <source>
        <dbReference type="ARBA" id="ARBA00022722"/>
    </source>
</evidence>
<dbReference type="PANTHER" id="PTHR10642:SF26">
    <property type="entry name" value="RIBONUCLEASE H1"/>
    <property type="match status" value="1"/>
</dbReference>
<comment type="similarity">
    <text evidence="4">Belongs to the RNase H family.</text>
</comment>
<dbReference type="InterPro" id="IPR011320">
    <property type="entry name" value="RNase_H1_N"/>
</dbReference>
<keyword evidence="9" id="KW-0255">Endonuclease</keyword>
<dbReference type="InterPro" id="IPR012337">
    <property type="entry name" value="RNaseH-like_sf"/>
</dbReference>
<dbReference type="EMBL" id="JABGBN010000003">
    <property type="protein sequence ID" value="NOL51677.1"/>
    <property type="molecule type" value="Genomic_DNA"/>
</dbReference>
<organism evidence="13 14">
    <name type="scientific">Pelistega suis</name>
    <dbReference type="NCBI Taxonomy" id="1631957"/>
    <lineage>
        <taxon>Bacteria</taxon>
        <taxon>Pseudomonadati</taxon>
        <taxon>Pseudomonadota</taxon>
        <taxon>Betaproteobacteria</taxon>
        <taxon>Burkholderiales</taxon>
        <taxon>Alcaligenaceae</taxon>
        <taxon>Pelistega</taxon>
    </lineage>
</organism>
<protein>
    <recommendedName>
        <fullName evidence="6">Ribonuclease H</fullName>
        <ecNumber evidence="5">3.1.26.4</ecNumber>
    </recommendedName>
</protein>
<dbReference type="InterPro" id="IPR036397">
    <property type="entry name" value="RNaseH_sf"/>
</dbReference>
<dbReference type="InterPro" id="IPR050092">
    <property type="entry name" value="RNase_H"/>
</dbReference>
<proteinExistence type="inferred from homology"/>
<evidence type="ECO:0000259" key="12">
    <source>
        <dbReference type="PROSITE" id="PS50879"/>
    </source>
</evidence>
<evidence type="ECO:0000256" key="4">
    <source>
        <dbReference type="ARBA" id="ARBA00005300"/>
    </source>
</evidence>
<sequence length="299" mass="33806">MAKQKFYAVRVGKTPGVYESWEECEQQVKGVSGAVFKSFSSREEANAFLMIETIEDSTDGNSKNKISDYNNDIENAIASSRVVAFVDGGFSDKGGEPVAAYGCLIIPPDGSDQIEISDRVYTDKFIESRNIAPEIFASLEALKWTLANGYKSITVFHDLENTGKWARGEYQAKSDISRFFVKELNDTFFPLLDINFIWVKAHAGIEYNERADQLASEALKNFRKPVGKYGPNFFTGRNVSEEKVLAIIEELKNIEGVNVRQDINTAAEKRYVLKRVYEKKQEKLTVTFYSDKRTTLTSR</sequence>
<dbReference type="Pfam" id="PF00075">
    <property type="entry name" value="RNase_H"/>
    <property type="match status" value="1"/>
</dbReference>
<evidence type="ECO:0000256" key="9">
    <source>
        <dbReference type="ARBA" id="ARBA00022759"/>
    </source>
</evidence>
<evidence type="ECO:0000256" key="2">
    <source>
        <dbReference type="ARBA" id="ARBA00001946"/>
    </source>
</evidence>
<dbReference type="Proteomes" id="UP000537862">
    <property type="component" value="Unassembled WGS sequence"/>
</dbReference>
<accession>A0A849P9S4</accession>
<dbReference type="PROSITE" id="PS50879">
    <property type="entry name" value="RNASE_H_1"/>
    <property type="match status" value="1"/>
</dbReference>
<dbReference type="GO" id="GO:0003676">
    <property type="term" value="F:nucleic acid binding"/>
    <property type="evidence" value="ECO:0007669"/>
    <property type="project" value="InterPro"/>
</dbReference>
<dbReference type="FunFam" id="3.40.970.10:FF:000002">
    <property type="entry name" value="Ribonuclease H"/>
    <property type="match status" value="1"/>
</dbReference>
<evidence type="ECO:0000256" key="8">
    <source>
        <dbReference type="ARBA" id="ARBA00022723"/>
    </source>
</evidence>
<dbReference type="AlphaFoldDB" id="A0A849P9S4"/>
<evidence type="ECO:0000256" key="5">
    <source>
        <dbReference type="ARBA" id="ARBA00012180"/>
    </source>
</evidence>
<dbReference type="Gene3D" id="3.40.970.10">
    <property type="entry name" value="Ribonuclease H1, N-terminal domain"/>
    <property type="match status" value="1"/>
</dbReference>
<dbReference type="RefSeq" id="WP_171680375.1">
    <property type="nucleotide sequence ID" value="NZ_JABGBN010000003.1"/>
</dbReference>
<keyword evidence="7" id="KW-0540">Nuclease</keyword>
<keyword evidence="11" id="KW-0460">Magnesium</keyword>
<dbReference type="GO" id="GO:0046872">
    <property type="term" value="F:metal ion binding"/>
    <property type="evidence" value="ECO:0007669"/>
    <property type="project" value="UniProtKB-KW"/>
</dbReference>
<dbReference type="CDD" id="cd09277">
    <property type="entry name" value="RNase_HI_bacteria_like"/>
    <property type="match status" value="1"/>
</dbReference>
<comment type="catalytic activity">
    <reaction evidence="1">
        <text>Endonucleolytic cleavage to 5'-phosphomonoester.</text>
        <dbReference type="EC" id="3.1.26.4"/>
    </reaction>
</comment>
<dbReference type="EC" id="3.1.26.4" evidence="5"/>
<keyword evidence="8" id="KW-0479">Metal-binding</keyword>